<dbReference type="RefSeq" id="WP_165338680.1">
    <property type="nucleotide sequence ID" value="NZ_JAAKZX010000015.1"/>
</dbReference>
<feature type="compositionally biased region" description="Low complexity" evidence="1">
    <location>
        <begin position="59"/>
        <end position="74"/>
    </location>
</feature>
<dbReference type="EMBL" id="JAAKZX010000015">
    <property type="protein sequence ID" value="NGO42051.1"/>
    <property type="molecule type" value="Genomic_DNA"/>
</dbReference>
<keyword evidence="3" id="KW-1185">Reference proteome</keyword>
<sequence>MCPYSAQPAEAAPVTTAIGTGHRLRQSSASRDTASSQVNQSACRYSGSFTAASGPVNIPTTATTSTSTAPGGSARSRAGRSKVVTASPYERDRPGAYDGGSTHTRPPNRP</sequence>
<comment type="caution">
    <text evidence="2">The sequence shown here is derived from an EMBL/GenBank/DDBJ whole genome shotgun (WGS) entry which is preliminary data.</text>
</comment>
<accession>A0ABX0DJP3</accession>
<feature type="compositionally biased region" description="Polar residues" evidence="1">
    <location>
        <begin position="101"/>
        <end position="110"/>
    </location>
</feature>
<reference evidence="2 3" key="1">
    <citation type="submission" date="2020-02" db="EMBL/GenBank/DDBJ databases">
        <title>Whole-genome analyses of novel actinobacteria.</title>
        <authorList>
            <person name="Sahin N."/>
            <person name="Tokatli A."/>
        </authorList>
    </citation>
    <scope>NUCLEOTIDE SEQUENCE [LARGE SCALE GENOMIC DNA]</scope>
    <source>
        <strain evidence="2 3">YC419</strain>
    </source>
</reference>
<evidence type="ECO:0000313" key="2">
    <source>
        <dbReference type="EMBL" id="NGO42051.1"/>
    </source>
</evidence>
<name>A0ABX0DJP3_9ACTN</name>
<gene>
    <name evidence="2" type="ORF">G6048_07685</name>
</gene>
<protein>
    <submittedName>
        <fullName evidence="2">Uncharacterized protein</fullName>
    </submittedName>
</protein>
<organism evidence="2 3">
    <name type="scientific">Streptomyces ureilyticus</name>
    <dbReference type="NCBI Taxonomy" id="1775131"/>
    <lineage>
        <taxon>Bacteria</taxon>
        <taxon>Bacillati</taxon>
        <taxon>Actinomycetota</taxon>
        <taxon>Actinomycetes</taxon>
        <taxon>Kitasatosporales</taxon>
        <taxon>Streptomycetaceae</taxon>
        <taxon>Streptomyces</taxon>
    </lineage>
</organism>
<dbReference type="Proteomes" id="UP001518140">
    <property type="component" value="Unassembled WGS sequence"/>
</dbReference>
<feature type="region of interest" description="Disordered" evidence="1">
    <location>
        <begin position="1"/>
        <end position="110"/>
    </location>
</feature>
<evidence type="ECO:0000313" key="3">
    <source>
        <dbReference type="Proteomes" id="UP001518140"/>
    </source>
</evidence>
<feature type="compositionally biased region" description="Polar residues" evidence="1">
    <location>
        <begin position="26"/>
        <end position="51"/>
    </location>
</feature>
<evidence type="ECO:0000256" key="1">
    <source>
        <dbReference type="SAM" id="MobiDB-lite"/>
    </source>
</evidence>
<proteinExistence type="predicted"/>